<name>A0A1D8UT30_9PROT</name>
<sequence length="81" mass="9938">MLLRLSPWHQTRPRYRYLPPYAIHAGNPAKFIRYRFSPEIIDEFLKIGWWNWEEEKVNTLTPELLSRDIEAFVRAHRTDRK</sequence>
<dbReference type="KEGG" id="kba:A0U89_05430"/>
<accession>A0A1D8UT30</accession>
<dbReference type="EMBL" id="CP014674">
    <property type="protein sequence ID" value="AOX16657.1"/>
    <property type="molecule type" value="Genomic_DNA"/>
</dbReference>
<protein>
    <recommendedName>
        <fullName evidence="3">Chloramphenicol acetyltransferase</fullName>
    </recommendedName>
</protein>
<dbReference type="SUPFAM" id="SSF51161">
    <property type="entry name" value="Trimeric LpxA-like enzymes"/>
    <property type="match status" value="1"/>
</dbReference>
<evidence type="ECO:0000313" key="2">
    <source>
        <dbReference type="Proteomes" id="UP000179145"/>
    </source>
</evidence>
<dbReference type="AlphaFoldDB" id="A0A1D8UT30"/>
<keyword evidence="2" id="KW-1185">Reference proteome</keyword>
<dbReference type="Gene3D" id="2.160.10.10">
    <property type="entry name" value="Hexapeptide repeat proteins"/>
    <property type="match status" value="1"/>
</dbReference>
<proteinExistence type="predicted"/>
<evidence type="ECO:0000313" key="1">
    <source>
        <dbReference type="EMBL" id="AOX16657.1"/>
    </source>
</evidence>
<evidence type="ECO:0008006" key="3">
    <source>
        <dbReference type="Google" id="ProtNLM"/>
    </source>
</evidence>
<organism evidence="1 2">
    <name type="scientific">Kozakia baliensis</name>
    <dbReference type="NCBI Taxonomy" id="153496"/>
    <lineage>
        <taxon>Bacteria</taxon>
        <taxon>Pseudomonadati</taxon>
        <taxon>Pseudomonadota</taxon>
        <taxon>Alphaproteobacteria</taxon>
        <taxon>Acetobacterales</taxon>
        <taxon>Acetobacteraceae</taxon>
        <taxon>Kozakia</taxon>
    </lineage>
</organism>
<reference evidence="1 2" key="1">
    <citation type="journal article" date="2016" name="Microb. Cell Fact.">
        <title>Dissection of exopolysaccharide biosynthesis in Kozakia baliensis.</title>
        <authorList>
            <person name="Brandt J.U."/>
            <person name="Jakob F."/>
            <person name="Behr J."/>
            <person name="Geissler A.J."/>
            <person name="Vogel R.F."/>
        </authorList>
    </citation>
    <scope>NUCLEOTIDE SEQUENCE [LARGE SCALE GENOMIC DNA]</scope>
    <source>
        <strain evidence="1 2">DSM 14400</strain>
    </source>
</reference>
<dbReference type="STRING" id="153496.A0U89_05430"/>
<dbReference type="InterPro" id="IPR011004">
    <property type="entry name" value="Trimer_LpxA-like_sf"/>
</dbReference>
<gene>
    <name evidence="1" type="ORF">A0U89_05430</name>
</gene>
<dbReference type="RefSeq" id="WP_070402390.1">
    <property type="nucleotide sequence ID" value="NZ_CP014674.1"/>
</dbReference>
<dbReference type="Proteomes" id="UP000179145">
    <property type="component" value="Chromosome"/>
</dbReference>